<sequence length="1610" mass="180785">MEEEVPPQRGKKRSIVEISGDNDLGAIYKFKILLPNGTSLGLNLHEHKLSNLLMPLQEFIGLVRTEYFRTRRQPESPGTRQKIMWKSKDIFLVDASENRMKHTVNFRKFEPHKCHILQLNDGSGQSADTFKNMWDLTPDTDLLAELPEEYAFETALADLIDNSLQAVWSNGMSERRLISVDIVEDRISIFDSGPGMDGSDENSIVKWGKMGASLHRSSKAQAIGGKPPYLKPFFGMFGYGGPIASMHLGRCALVSSKTKESKKVYTLHLEREALLSSSGSDLTWRTSGGIRNPSEEETEKSPHGSFTKVEIFKPKIERLNVFQLQRKLKDIYFPYIQCDEVCDTGKTNTPVEFQVNGLDLAEIDGGEVGTTNLHSSNGPEFVLQLRFYGNQDNVATKSPGLRSSQEANARLKCVYFPIVEGKENLETILEKLEAEGCGTNENYDTFSRVSIRRLGRLLPDARWSLLPFMEHKLKKGDKGQLLKRCCRRVKCFIDTDAGFNPTPSKTDLAHHNPFTKALKDFGNKPPEKGREINVEILRDGKSLTLLQLEKEYLDWISQMHDLYDEEIDSGEDQPVIVVGSLNKKQLGISSDVVRVHEIIRRKGKSWKRGQKIKVLKGACPGCHKSNVFATLEYILLEGFQGDAGGEARLICRPLSLPDEDGCILAVDDGAASFDCRGSLSLPISVIDSGKCLAVESSEWLFQLEKQRQKAPSTIDILSERHCLELEVDGALPVDAPVHAGQVPPKEIVAVVRPASFVSSSASKNLDQKYIIKDNFASKNLDQKYIIKDNLELSMEVKLMDGTKDTKHIYSKCVTPSSRNGFHGLYIFPLGCKFPQLFQKAGVYTFTVFLKGSSFKSCEKRVLVKALPKVSSWRFSSDIQNTVYSVRAGSCLPPFSIACYDSYENQIPFTSIPEFIIKSNWNGGVLADFDKMKLELSSDNLTLKVKDVLIESSDLDKIRPSYATTLVLCPRDELPSISVACEVNPGPLERAIAQPPVSDNQLLPGCVIEELVLEMFDAYGNHAREGLEVQFNVDGFCFQDHNGLKRKVDDRGCIDLSGLLRVTTGYGKNVSLSVLSGNKVVFKQELQTEKRELRAASIVPQSCAAGSQLENIVFEIINSKGEVDETVHEEEKHGQFHTLTIMSDSFYLDGSVRFAFRNGRCIIPTIPLPRKQGDFTFLAAHSCHPELSLAVKVSVVEVLKVKQEDVQLQYPNENMLLLQDSPAPRHVENSLVESLMNDEKEIEDDICKIGLFIGDNERKLELLHKQKGDIEQSIEKLQASVEYDSFNNHRGYLSKKESVMRCIEKKDKSAAAFFCNLSREIPFQDPVSQLMKDIVGVVALLATVRINRLGRMLAEYLGEDQMLAVVCRSYEAASKLEKYEWDGKVDREHALYAVAKTFGKPINDRFLVICLENIRPYIGGFQDNDPQRKLNIPNPILPTGEMPPGFLGYAVNMVDLESHHLLTRTTAGHGLRETLFYCLFGELQVYQTREDMKKACFYARHGAVSLDGGIMKGNGVISFGCREPQIWFPVANLESPKNVRILEVIEEKRTSLRLVHNEIGKLTKIINKAQKKLQKKISRCRKLMDRLEPCMKGHYLEYNTNTINSLENSPK</sequence>
<reference evidence="2 3" key="1">
    <citation type="journal article" date="2023" name="Hortic Res">
        <title>The complete reference genome for grapevine (Vitis vinifera L.) genetics and breeding.</title>
        <authorList>
            <person name="Shi X."/>
            <person name="Cao S."/>
            <person name="Wang X."/>
            <person name="Huang S."/>
            <person name="Wang Y."/>
            <person name="Liu Z."/>
            <person name="Liu W."/>
            <person name="Leng X."/>
            <person name="Peng Y."/>
            <person name="Wang N."/>
            <person name="Wang Y."/>
            <person name="Ma Z."/>
            <person name="Xu X."/>
            <person name="Zhang F."/>
            <person name="Xue H."/>
            <person name="Zhong H."/>
            <person name="Wang Y."/>
            <person name="Zhang K."/>
            <person name="Velt A."/>
            <person name="Avia K."/>
            <person name="Holtgrawe D."/>
            <person name="Grimplet J."/>
            <person name="Matus J.T."/>
            <person name="Ware D."/>
            <person name="Wu X."/>
            <person name="Wang H."/>
            <person name="Liu C."/>
            <person name="Fang Y."/>
            <person name="Rustenholz C."/>
            <person name="Cheng Z."/>
            <person name="Xiao H."/>
            <person name="Zhou Y."/>
        </authorList>
    </citation>
    <scope>NUCLEOTIDE SEQUENCE [LARGE SCALE GENOMIC DNA]</scope>
    <source>
        <strain evidence="3">cv. Pinot noir / PN40024</strain>
        <tissue evidence="2">Leaf</tissue>
    </source>
</reference>
<dbReference type="Proteomes" id="UP001227230">
    <property type="component" value="Chromosome 16"/>
</dbReference>
<dbReference type="InterPro" id="IPR036890">
    <property type="entry name" value="HATPase_C_sf"/>
</dbReference>
<evidence type="ECO:0008006" key="4">
    <source>
        <dbReference type="Google" id="ProtNLM"/>
    </source>
</evidence>
<dbReference type="PANTHER" id="PTHR33566">
    <property type="entry name" value="EN/SPM-LIKE TRANSPOSON-RELATED"/>
    <property type="match status" value="1"/>
</dbReference>
<name>A0ABY9DN00_VITVI</name>
<protein>
    <recommendedName>
        <fullName evidence="4">Structural maintenance of chromosomes flexible hinge domain-containing protein GMI1</fullName>
    </recommendedName>
</protein>
<dbReference type="InterPro" id="IPR036277">
    <property type="entry name" value="SMC_hinge_sf"/>
</dbReference>
<organism evidence="2 3">
    <name type="scientific">Vitis vinifera</name>
    <name type="common">Grape</name>
    <dbReference type="NCBI Taxonomy" id="29760"/>
    <lineage>
        <taxon>Eukaryota</taxon>
        <taxon>Viridiplantae</taxon>
        <taxon>Streptophyta</taxon>
        <taxon>Embryophyta</taxon>
        <taxon>Tracheophyta</taxon>
        <taxon>Spermatophyta</taxon>
        <taxon>Magnoliopsida</taxon>
        <taxon>eudicotyledons</taxon>
        <taxon>Gunneridae</taxon>
        <taxon>Pentapetalae</taxon>
        <taxon>rosids</taxon>
        <taxon>Vitales</taxon>
        <taxon>Vitaceae</taxon>
        <taxon>Viteae</taxon>
        <taxon>Vitis</taxon>
    </lineage>
</organism>
<dbReference type="SUPFAM" id="SSF75553">
    <property type="entry name" value="Smc hinge domain"/>
    <property type="match status" value="1"/>
</dbReference>
<dbReference type="SUPFAM" id="SSF55874">
    <property type="entry name" value="ATPase domain of HSP90 chaperone/DNA topoisomerase II/histidine kinase"/>
    <property type="match status" value="1"/>
</dbReference>
<evidence type="ECO:0000256" key="1">
    <source>
        <dbReference type="SAM" id="MobiDB-lite"/>
    </source>
</evidence>
<dbReference type="Gene3D" id="3.30.565.10">
    <property type="entry name" value="Histidine kinase-like ATPase, C-terminal domain"/>
    <property type="match status" value="1"/>
</dbReference>
<evidence type="ECO:0000313" key="3">
    <source>
        <dbReference type="Proteomes" id="UP001227230"/>
    </source>
</evidence>
<dbReference type="Pfam" id="PF13589">
    <property type="entry name" value="HATPase_c_3"/>
    <property type="match status" value="1"/>
</dbReference>
<gene>
    <name evidence="2" type="ORF">VitviT2T_025550</name>
</gene>
<accession>A0ABY9DN00</accession>
<evidence type="ECO:0000313" key="2">
    <source>
        <dbReference type="EMBL" id="WKA07771.1"/>
    </source>
</evidence>
<dbReference type="PANTHER" id="PTHR33566:SF1">
    <property type="entry name" value="EN_SPM-LIKE TRANSPOSON-RELATED"/>
    <property type="match status" value="1"/>
</dbReference>
<keyword evidence="3" id="KW-1185">Reference proteome</keyword>
<proteinExistence type="predicted"/>
<feature type="region of interest" description="Disordered" evidence="1">
    <location>
        <begin position="285"/>
        <end position="304"/>
    </location>
</feature>
<dbReference type="EMBL" id="CP126663">
    <property type="protein sequence ID" value="WKA07771.1"/>
    <property type="molecule type" value="Genomic_DNA"/>
</dbReference>